<dbReference type="SMART" id="SM00237">
    <property type="entry name" value="Calx_beta"/>
    <property type="match status" value="2"/>
</dbReference>
<dbReference type="InterPro" id="IPR043824">
    <property type="entry name" value="DUF5801"/>
</dbReference>
<dbReference type="InterPro" id="IPR003644">
    <property type="entry name" value="Calx_beta"/>
</dbReference>
<dbReference type="Pfam" id="PF13519">
    <property type="entry name" value="VWA_2"/>
    <property type="match status" value="1"/>
</dbReference>
<dbReference type="NCBIfam" id="NF033682">
    <property type="entry name" value="retention_LapA"/>
    <property type="match status" value="1"/>
</dbReference>
<dbReference type="InterPro" id="IPR010221">
    <property type="entry name" value="VCBS_dom"/>
</dbReference>
<dbReference type="Gene3D" id="2.60.40.2030">
    <property type="match status" value="2"/>
</dbReference>
<dbReference type="Pfam" id="PF17963">
    <property type="entry name" value="Big_9"/>
    <property type="match status" value="2"/>
</dbReference>
<evidence type="ECO:0000259" key="6">
    <source>
        <dbReference type="PROSITE" id="PS50234"/>
    </source>
</evidence>
<protein>
    <submittedName>
        <fullName evidence="7">Retention module-containing protein</fullName>
    </submittedName>
</protein>
<dbReference type="Gene3D" id="2.60.40.3440">
    <property type="match status" value="1"/>
</dbReference>
<dbReference type="InterPro" id="IPR051171">
    <property type="entry name" value="CaCA"/>
</dbReference>
<evidence type="ECO:0000313" key="7">
    <source>
        <dbReference type="EMBL" id="QFU76901.1"/>
    </source>
</evidence>
<proteinExistence type="predicted"/>
<feature type="region of interest" description="Disordered" evidence="5">
    <location>
        <begin position="1955"/>
        <end position="1975"/>
    </location>
</feature>
<dbReference type="PROSITE" id="PS50234">
    <property type="entry name" value="VWFA"/>
    <property type="match status" value="1"/>
</dbReference>
<keyword evidence="1" id="KW-0732">Signal</keyword>
<dbReference type="InterPro" id="IPR047777">
    <property type="entry name" value="LapA-like_RM"/>
</dbReference>
<dbReference type="CDD" id="cd00198">
    <property type="entry name" value="vWFA"/>
    <property type="match status" value="1"/>
</dbReference>
<gene>
    <name evidence="7" type="ORF">EY643_15275</name>
</gene>
<dbReference type="OrthoDB" id="5741862at2"/>
<evidence type="ECO:0000256" key="3">
    <source>
        <dbReference type="ARBA" id="ARBA00022837"/>
    </source>
</evidence>
<evidence type="ECO:0000313" key="8">
    <source>
        <dbReference type="Proteomes" id="UP000326287"/>
    </source>
</evidence>
<dbReference type="GO" id="GO:0016020">
    <property type="term" value="C:membrane"/>
    <property type="evidence" value="ECO:0007669"/>
    <property type="project" value="InterPro"/>
</dbReference>
<dbReference type="EMBL" id="CP036422">
    <property type="protein sequence ID" value="QFU76901.1"/>
    <property type="molecule type" value="Genomic_DNA"/>
</dbReference>
<keyword evidence="4" id="KW-0406">Ion transport</keyword>
<dbReference type="Pfam" id="PF03160">
    <property type="entry name" value="Calx-beta"/>
    <property type="match status" value="2"/>
</dbReference>
<dbReference type="InterPro" id="IPR036465">
    <property type="entry name" value="vWFA_dom_sf"/>
</dbReference>
<dbReference type="InterPro" id="IPR019960">
    <property type="entry name" value="T1SS_VCA0849"/>
</dbReference>
<organism evidence="7 8">
    <name type="scientific">Halioglobus maricola</name>
    <dbReference type="NCBI Taxonomy" id="2601894"/>
    <lineage>
        <taxon>Bacteria</taxon>
        <taxon>Pseudomonadati</taxon>
        <taxon>Pseudomonadota</taxon>
        <taxon>Gammaproteobacteria</taxon>
        <taxon>Cellvibrionales</taxon>
        <taxon>Halieaceae</taxon>
        <taxon>Halioglobus</taxon>
    </lineage>
</organism>
<name>A0A5P9NM64_9GAMM</name>
<evidence type="ECO:0000256" key="5">
    <source>
        <dbReference type="SAM" id="MobiDB-lite"/>
    </source>
</evidence>
<evidence type="ECO:0000256" key="1">
    <source>
        <dbReference type="ARBA" id="ARBA00022729"/>
    </source>
</evidence>
<dbReference type="InterPro" id="IPR002035">
    <property type="entry name" value="VWF_A"/>
</dbReference>
<keyword evidence="3" id="KW-0106">Calcium</keyword>
<dbReference type="GO" id="GO:0007154">
    <property type="term" value="P:cell communication"/>
    <property type="evidence" value="ECO:0007669"/>
    <property type="project" value="InterPro"/>
</dbReference>
<dbReference type="Gene3D" id="3.40.50.410">
    <property type="entry name" value="von Willebrand factor, type A domain"/>
    <property type="match status" value="1"/>
</dbReference>
<reference evidence="7 8" key="1">
    <citation type="submission" date="2019-02" db="EMBL/GenBank/DDBJ databases">
        <authorList>
            <person name="Li S.-H."/>
        </authorList>
    </citation>
    <scope>NUCLEOTIDE SEQUENCE [LARGE SCALE GENOMIC DNA]</scope>
    <source>
        <strain evidence="7 8">IMCC14385</strain>
    </source>
</reference>
<dbReference type="SUPFAM" id="SSF141072">
    <property type="entry name" value="CalX-like"/>
    <property type="match status" value="2"/>
</dbReference>
<dbReference type="RefSeq" id="WP_153240043.1">
    <property type="nucleotide sequence ID" value="NZ_CP036422.1"/>
</dbReference>
<dbReference type="GO" id="GO:0030001">
    <property type="term" value="P:metal ion transport"/>
    <property type="evidence" value="ECO:0007669"/>
    <property type="project" value="TreeGrafter"/>
</dbReference>
<dbReference type="NCBIfam" id="TIGR01965">
    <property type="entry name" value="VCBS_repeat"/>
    <property type="match status" value="1"/>
</dbReference>
<dbReference type="InterPro" id="IPR038081">
    <property type="entry name" value="CalX-like_sf"/>
</dbReference>
<sequence length="2299" mass="235727">MDGAQIAVVASLTGKAYARNVDGELRELAIGDVLFEGETVVTPDGGSVELTLNDGSLMVVDTPEMSLSADLVADTAAGPDESAVQDETIDAVLAALESGEDLGDILEATAAGPSGGGPAGAGHSFIRLGRVAESTEEFVGIGGTVASVDEAEVSQNEPPVDAIDDEATTDPGVPVVITVETNDIFAEGEDVISITQPDNGVAVLNGDDTVTYTPNDGFFGTDTFTYTATNPDGTQGDTAIVTVIVNPPAEPPVEPPLEPPIEVVLPEINIGDDVVIEGDTAQVVVSLDKPWDEPITVSFETADDTATVVGGDYDPETGTITFEPGVTELVILISTNQDNIKEGSEFFDVNLSDPVNATIGDGEGVVEIIDLYDEPTISITDDEVIEGATGTLIVSLSRAVEEEVTVDFVSADGTAIEVNGDYLGTSGTLTFAPGETELIINVITIDDTVDEPTEFMVVNLSNAENAQIADPQGQVIIRDNEVQEENDPPVAQNEEVTVDEAALATGSDPTSDAETVAGQLAATDPDGDPINYLAGVQVGTYGTLEISANGSYVYTLNNRFDTSPDADNGTQTEFGAEQFQFTVFDGNGGSDIGFVTINIIDDVPQAVVSDIGEGGEGGEGGGAPGLSLIVDESPEAQANPEDNVGDRQSSADFSVLFANDVDGSTGDTDDDVQFGADGPGSVAYSLSLASEGGDLPSDGSTGVASGVYAVDEAGGGPAPGEEIMLYDNGGVLEGRIGGGPGEPDSILYFTIAVDGASGEITLTQALDDGETALSIWHPDTGSDDEIVSLTGFGGGGQQEGEVEYQINLTQTVTDDDGDTDSATVDLTEIENFDAQSETFVGAFNFSDDGPAIELLDVEVPQLEVSDENLAINATAGFAGLFSKDYGADGEGSAAYALDVTDAASGLVDTATNENVVLSLENGEVVGRTAIGGDIVLVVSVDESTGDVTLDQQRAVRHPDENDVAGDSVTFADSDLITLSLTVTDADGDSVVSDEVGIANALIFDDGPVIDISGTDGDTVVLRTEDGKTIGDLSDTDSTQADFSDSFDIVSSDYGNDGPGTVAWTYSLALLVASGTASGLSSDGDGVNLFLIGGDIVGSTAALEGNVNEGNSVFTLSVDAVGVVTLTQFQELDHSLDQNANFPTDVRTLANDLVSLQATATITDGDDDTAAETVALDLGGNVTFADDGPSIELARVEGPPALEVDESDLTIDDSADYSFLFSSDYGADGAGDIAYALGINVGVTGLVDTLTGEAVVLSLNLGVVQGRTSGSDDLVFEVSVDDSGEVTLNQLRAVEHSDSDDPDDVTGFAADDLVTLTATITDEEGDWASASVDIAGTLSFRDDGPSLEARVANESQVILQTYDADTIGANSDSDSTTADFSGTFIASGDYGADGAGSMGWTYGLSLIVDEGTDSNLTSGEAAIKLYLADDGTVIGSTAATEGAINAGNTIFSLAVDGDGIVTLTQYQEIDHGVPQSANFETDTRALANDLVSLDGTYTVTDGDDDSVSEDHSVDLGGNVVFADDGPGIDIGDAVGNEGSDDVVEDNGAIGGDINLDSGADQPASFTIGTSAGSLTGPLSAAVFVVGVAQSATGEVSNGGDVLGELTVTTDGAGDATWSFTPADNDSEAPTFTFVATITDDDGDTVSDSHTINIIPDVGPSAGDPIFLSLDEDDLSPLGTDQSGPTEMSETVSFTAGTEAITDFAFSTDLTALIGDTDNAVGNEIVWETVSDTEIQGKIGGDTVVTLTLEDIPGSIAPGETDTVTVTMELSDNLDHEFADNLQTVLDLGEVNVVASEANPADYAQAAVNLEVVDDIPETVTENEAIAPVQTNLMLILDVSGSMGDASGVGELTRFQAEVEAAKDLIAAYDALGDVRVQITLFSTGASTPESQWMTLAQATAALDALSSPGGWTNYDAAIEAAFGLNFTSGTIGGNGADAWDFDGKLDGGQNVSYFFSDGEPNRDNGDNNNGNINGDEQDDLEAFLSANDITSYAIGMGSGVSSGSLAPIAYDGANDTQIDPIIVTSFSQLSDTILGTVPPISGNLTGDAGADDVLALAVTIEGHTVSYNVATDTFDDGGGLPDDDWSFDEDTNELVVTTDKDGVWTIEMDTGDFTYQADPASTGEDTLGYQITDGDGDTSAEPSSVVIDLDPDGQQNVLSKQQVRTFSADEDGQAATSANDVLFGTTGDDVFAWELADAGEPGSPGSDIVRDFSVDSTDTLDLRDLLVGEDGADLTSYLNVSYDGADTVIEVSTTGGFVGDDSDAAKVDQVITIEGMDLVGGDDVATAIQNMLASGQLITD</sequence>
<dbReference type="PANTHER" id="PTHR11878">
    <property type="entry name" value="SODIUM/CALCIUM EXCHANGER"/>
    <property type="match status" value="1"/>
</dbReference>
<dbReference type="NCBIfam" id="TIGR03661">
    <property type="entry name" value="T1SS_VCA0849"/>
    <property type="match status" value="1"/>
</dbReference>
<feature type="domain" description="VWFA" evidence="6">
    <location>
        <begin position="1830"/>
        <end position="2036"/>
    </location>
</feature>
<accession>A0A5P9NM64</accession>
<dbReference type="SMART" id="SM00327">
    <property type="entry name" value="VWA"/>
    <property type="match status" value="1"/>
</dbReference>
<evidence type="ECO:0000256" key="4">
    <source>
        <dbReference type="ARBA" id="ARBA00023065"/>
    </source>
</evidence>
<dbReference type="KEGG" id="halc:EY643_15275"/>
<keyword evidence="2" id="KW-0677">Repeat</keyword>
<dbReference type="Proteomes" id="UP000326287">
    <property type="component" value="Chromosome"/>
</dbReference>
<keyword evidence="8" id="KW-1185">Reference proteome</keyword>
<dbReference type="PANTHER" id="PTHR11878:SF65">
    <property type="entry name" value="NA_CA-EXCHANGE PROTEIN, ISOFORM G"/>
    <property type="match status" value="1"/>
</dbReference>
<keyword evidence="4" id="KW-0813">Transport</keyword>
<evidence type="ECO:0000256" key="2">
    <source>
        <dbReference type="ARBA" id="ARBA00022737"/>
    </source>
</evidence>
<dbReference type="Pfam" id="PF19116">
    <property type="entry name" value="DUF5801"/>
    <property type="match status" value="5"/>
</dbReference>
<dbReference type="SUPFAM" id="SSF53300">
    <property type="entry name" value="vWA-like"/>
    <property type="match status" value="1"/>
</dbReference>